<dbReference type="Proteomes" id="UP001152024">
    <property type="component" value="Unassembled WGS sequence"/>
</dbReference>
<sequence length="330" mass="36040">MYQAPNVRNNKPEIPSQTGQIAYYLDHDEVWTYWTAQQQRHSAKVGLRDLLKFLMATANGFDNDVVNFASAWASALSTDSLYDLYTDNARADSEMVLTGIRNVYGFNDTATFALPGFNLHTLAPILAGAHDPIISGGESVFDDFNRRAIARKYIAKLHVAHAFVAAEKNIWPETMDPCGIQHSTLVAGLPKGLQPLAYLPNAGGHLLDAPNWQVLESVSQFKGTRPSTAYCNYAVEGSWEVDDGEVNVNSPSTSFPALDAAVRNTWDHGGRIDMLMNVREFKPVINQNNIAAPLGLAPYSSHMSRHRPCGVIIASAPSAGIDLIGRGVNL</sequence>
<reference evidence="1" key="1">
    <citation type="submission" date="2022-09" db="EMBL/GenBank/DDBJ databases">
        <title>Fusarium specimens isolated from Avocado Roots.</title>
        <authorList>
            <person name="Stajich J."/>
            <person name="Roper C."/>
            <person name="Heimlech-Rivalta G."/>
        </authorList>
    </citation>
    <scope>NUCLEOTIDE SEQUENCE</scope>
    <source>
        <strain evidence="1">CF00095</strain>
    </source>
</reference>
<evidence type="ECO:0000313" key="2">
    <source>
        <dbReference type="Proteomes" id="UP001152024"/>
    </source>
</evidence>
<gene>
    <name evidence="1" type="ORF">NW768_009956</name>
</gene>
<comment type="caution">
    <text evidence="1">The sequence shown here is derived from an EMBL/GenBank/DDBJ whole genome shotgun (WGS) entry which is preliminary data.</text>
</comment>
<organism evidence="1 2">
    <name type="scientific">Fusarium equiseti</name>
    <name type="common">Fusarium scirpi</name>
    <dbReference type="NCBI Taxonomy" id="61235"/>
    <lineage>
        <taxon>Eukaryota</taxon>
        <taxon>Fungi</taxon>
        <taxon>Dikarya</taxon>
        <taxon>Ascomycota</taxon>
        <taxon>Pezizomycotina</taxon>
        <taxon>Sordariomycetes</taxon>
        <taxon>Hypocreomycetidae</taxon>
        <taxon>Hypocreales</taxon>
        <taxon>Nectriaceae</taxon>
        <taxon>Fusarium</taxon>
        <taxon>Fusarium incarnatum-equiseti species complex</taxon>
    </lineage>
</organism>
<proteinExistence type="predicted"/>
<accession>A0ABQ8R1D2</accession>
<evidence type="ECO:0000313" key="1">
    <source>
        <dbReference type="EMBL" id="KAJ4122965.1"/>
    </source>
</evidence>
<protein>
    <submittedName>
        <fullName evidence="1">Uncharacterized protein</fullName>
    </submittedName>
</protein>
<dbReference type="EMBL" id="JAOQBH010000018">
    <property type="protein sequence ID" value="KAJ4122965.1"/>
    <property type="molecule type" value="Genomic_DNA"/>
</dbReference>
<name>A0ABQ8R1D2_FUSEQ</name>
<keyword evidence="2" id="KW-1185">Reference proteome</keyword>